<dbReference type="RefSeq" id="WP_015891500.1">
    <property type="nucleotide sequence ID" value="NC_012491.1"/>
</dbReference>
<reference evidence="1 2" key="1">
    <citation type="submission" date="2005-03" db="EMBL/GenBank/DDBJ databases">
        <title>Brevibacillus brevis strain 47, complete genome.</title>
        <authorList>
            <person name="Hosoyama A."/>
            <person name="Yamada R."/>
            <person name="Hongo Y."/>
            <person name="Terui Y."/>
            <person name="Ankai A."/>
            <person name="Masuyama W."/>
            <person name="Sekiguchi M."/>
            <person name="Takeda T."/>
            <person name="Asano K."/>
            <person name="Ohji S."/>
            <person name="Ichikawa N."/>
            <person name="Narita S."/>
            <person name="Aoki N."/>
            <person name="Miura H."/>
            <person name="Matsushita S."/>
            <person name="Sekigawa T."/>
            <person name="Yamagata H."/>
            <person name="Yoshikawa H."/>
            <person name="Udaka S."/>
            <person name="Tanikawa S."/>
            <person name="Fujita N."/>
        </authorList>
    </citation>
    <scope>NUCLEOTIDE SEQUENCE [LARGE SCALE GENOMIC DNA]</scope>
    <source>
        <strain evidence="2">47 / JCM 6285 / NBRC 100599</strain>
    </source>
</reference>
<dbReference type="EMBL" id="AP008955">
    <property type="protein sequence ID" value="BAH44185.1"/>
    <property type="molecule type" value="Genomic_DNA"/>
</dbReference>
<protein>
    <submittedName>
        <fullName evidence="1">Uncharacterized protein</fullName>
    </submittedName>
</protein>
<dbReference type="AlphaFoldDB" id="C0ZEH6"/>
<accession>C0ZEH6</accession>
<gene>
    <name evidence="1" type="ordered locus">BBR47_32080</name>
</gene>
<dbReference type="Proteomes" id="UP000001877">
    <property type="component" value="Chromosome"/>
</dbReference>
<dbReference type="HOGENOM" id="CLU_2987647_0_0_9"/>
<sequence>MHVEEKGFSAPRLLVLLHQEWLAHNQGETYQANKWIEGGSHHLGELPFREAKAIGEL</sequence>
<evidence type="ECO:0000313" key="1">
    <source>
        <dbReference type="EMBL" id="BAH44185.1"/>
    </source>
</evidence>
<name>C0ZEH6_BREBN</name>
<dbReference type="KEGG" id="bbe:BBR47_32080"/>
<dbReference type="STRING" id="358681.BBR47_32080"/>
<evidence type="ECO:0000313" key="2">
    <source>
        <dbReference type="Proteomes" id="UP000001877"/>
    </source>
</evidence>
<keyword evidence="2" id="KW-1185">Reference proteome</keyword>
<organism evidence="1 2">
    <name type="scientific">Brevibacillus brevis (strain 47 / JCM 6285 / NBRC 100599)</name>
    <dbReference type="NCBI Taxonomy" id="358681"/>
    <lineage>
        <taxon>Bacteria</taxon>
        <taxon>Bacillati</taxon>
        <taxon>Bacillota</taxon>
        <taxon>Bacilli</taxon>
        <taxon>Bacillales</taxon>
        <taxon>Paenibacillaceae</taxon>
        <taxon>Brevibacillus</taxon>
    </lineage>
</organism>
<proteinExistence type="predicted"/>